<keyword evidence="3" id="KW-1185">Reference proteome</keyword>
<reference evidence="3" key="1">
    <citation type="submission" date="2016-11" db="EMBL/GenBank/DDBJ databases">
        <authorList>
            <person name="Varghese N."/>
            <person name="Submissions S."/>
        </authorList>
    </citation>
    <scope>NUCLEOTIDE SEQUENCE [LARGE SCALE GENOMIC DNA]</scope>
    <source>
        <strain evidence="3">DSM 14834</strain>
    </source>
</reference>
<sequence length="90" mass="9916">MKPKDDSNGISLLERAWLALVVSGTLVFPCCAAMLAILNGLLALCVPHLWPRMPTAWVVVSAAVLAAGVWVSVMMQMEREGFEDDDDEWR</sequence>
<name>A0A1M5AZ28_9GAMM</name>
<protein>
    <recommendedName>
        <fullName evidence="4">Transmembrane protein</fullName>
    </recommendedName>
</protein>
<dbReference type="EMBL" id="FQUK01000068">
    <property type="protein sequence ID" value="SHF35406.1"/>
    <property type="molecule type" value="Genomic_DNA"/>
</dbReference>
<evidence type="ECO:0000313" key="2">
    <source>
        <dbReference type="EMBL" id="SHF35406.1"/>
    </source>
</evidence>
<proteinExistence type="predicted"/>
<keyword evidence="1" id="KW-0812">Transmembrane</keyword>
<dbReference type="AlphaFoldDB" id="A0A1M5AZ28"/>
<feature type="transmembrane region" description="Helical" evidence="1">
    <location>
        <begin position="16"/>
        <end position="42"/>
    </location>
</feature>
<feature type="transmembrane region" description="Helical" evidence="1">
    <location>
        <begin position="54"/>
        <end position="73"/>
    </location>
</feature>
<keyword evidence="1" id="KW-0472">Membrane</keyword>
<gene>
    <name evidence="2" type="ORF">SAMN02745204_02321</name>
</gene>
<dbReference type="STRING" id="213588.SAMN02745204_02321"/>
<evidence type="ECO:0000313" key="3">
    <source>
        <dbReference type="Proteomes" id="UP000242857"/>
    </source>
</evidence>
<keyword evidence="1" id="KW-1133">Transmembrane helix</keyword>
<accession>A0A1M5AZ28</accession>
<evidence type="ECO:0008006" key="4">
    <source>
        <dbReference type="Google" id="ProtNLM"/>
    </source>
</evidence>
<evidence type="ECO:0000256" key="1">
    <source>
        <dbReference type="SAM" id="Phobius"/>
    </source>
</evidence>
<dbReference type="Proteomes" id="UP000242857">
    <property type="component" value="Unassembled WGS sequence"/>
</dbReference>
<organism evidence="2 3">
    <name type="scientific">Thermomonas hydrothermalis</name>
    <dbReference type="NCBI Taxonomy" id="213588"/>
    <lineage>
        <taxon>Bacteria</taxon>
        <taxon>Pseudomonadati</taxon>
        <taxon>Pseudomonadota</taxon>
        <taxon>Gammaproteobacteria</taxon>
        <taxon>Lysobacterales</taxon>
        <taxon>Lysobacteraceae</taxon>
        <taxon>Thermomonas</taxon>
    </lineage>
</organism>
<dbReference type="RefSeq" id="WP_072756682.1">
    <property type="nucleotide sequence ID" value="NZ_FQUK01000068.1"/>
</dbReference>